<protein>
    <submittedName>
        <fullName evidence="1">Uncharacterized protein</fullName>
    </submittedName>
</protein>
<name>A0ABV7YK42_9ACTN</name>
<sequence length="130" mass="14828">MPDDSESPARLLVQALNELKPDERDQVLAWLFDRIPNATIPTASALKPELQKGLARRWGQYAVAQEQLLANLGEFAHKDMRMVPVRMPVEQHARLQDWCKEHNFSMATVIRGLLARFLDEQGQPPRAETT</sequence>
<reference evidence="2" key="1">
    <citation type="journal article" date="2019" name="Int. J. Syst. Evol. Microbiol.">
        <title>The Global Catalogue of Microorganisms (GCM) 10K type strain sequencing project: providing services to taxonomists for standard genome sequencing and annotation.</title>
        <authorList>
            <consortium name="The Broad Institute Genomics Platform"/>
            <consortium name="The Broad Institute Genome Sequencing Center for Infectious Disease"/>
            <person name="Wu L."/>
            <person name="Ma J."/>
        </authorList>
    </citation>
    <scope>NUCLEOTIDE SEQUENCE [LARGE SCALE GENOMIC DNA]</scope>
    <source>
        <strain evidence="2">CGMCC 4.7241</strain>
    </source>
</reference>
<dbReference type="RefSeq" id="WP_205119273.1">
    <property type="nucleotide sequence ID" value="NZ_JAFBCM010000001.1"/>
</dbReference>
<dbReference type="Proteomes" id="UP001595699">
    <property type="component" value="Unassembled WGS sequence"/>
</dbReference>
<proteinExistence type="predicted"/>
<comment type="caution">
    <text evidence="1">The sequence shown here is derived from an EMBL/GenBank/DDBJ whole genome shotgun (WGS) entry which is preliminary data.</text>
</comment>
<evidence type="ECO:0000313" key="2">
    <source>
        <dbReference type="Proteomes" id="UP001595699"/>
    </source>
</evidence>
<dbReference type="SUPFAM" id="SSF47598">
    <property type="entry name" value="Ribbon-helix-helix"/>
    <property type="match status" value="1"/>
</dbReference>
<accession>A0ABV7YK42</accession>
<evidence type="ECO:0000313" key="1">
    <source>
        <dbReference type="EMBL" id="MFC3765006.1"/>
    </source>
</evidence>
<keyword evidence="2" id="KW-1185">Reference proteome</keyword>
<gene>
    <name evidence="1" type="ORF">ACFOUW_29505</name>
</gene>
<dbReference type="EMBL" id="JBHRZH010000036">
    <property type="protein sequence ID" value="MFC3765006.1"/>
    <property type="molecule type" value="Genomic_DNA"/>
</dbReference>
<dbReference type="InterPro" id="IPR010985">
    <property type="entry name" value="Ribbon_hlx_hlx"/>
</dbReference>
<organism evidence="1 2">
    <name type="scientific">Tenggerimyces flavus</name>
    <dbReference type="NCBI Taxonomy" id="1708749"/>
    <lineage>
        <taxon>Bacteria</taxon>
        <taxon>Bacillati</taxon>
        <taxon>Actinomycetota</taxon>
        <taxon>Actinomycetes</taxon>
        <taxon>Propionibacteriales</taxon>
        <taxon>Nocardioidaceae</taxon>
        <taxon>Tenggerimyces</taxon>
    </lineage>
</organism>